<dbReference type="Pfam" id="PF09835">
    <property type="entry name" value="DUF2062"/>
    <property type="match status" value="1"/>
</dbReference>
<name>A0ABQ3AXI1_9GAMM</name>
<keyword evidence="1" id="KW-0472">Membrane</keyword>
<sequence>MSRFSLKKFMPPAETVKNSKSLRFLGSLLDDPNLFHMNRRSVSKAFFWGVFIGLLPPIPIHTPVAASAALVTRANLPLTIAACWIANPITIPFIMYAFYHLGRSILHMEPAPDMEFTWAWLTHEFEIIWRPYLLGSLIGASSLSTLAYFLSNYMWRLNVKRRWYARQKHRAVEHQLDN</sequence>
<dbReference type="InterPro" id="IPR018639">
    <property type="entry name" value="DUF2062"/>
</dbReference>
<proteinExistence type="predicted"/>
<keyword evidence="1" id="KW-1133">Transmembrane helix</keyword>
<feature type="transmembrane region" description="Helical" evidence="1">
    <location>
        <begin position="132"/>
        <end position="150"/>
    </location>
</feature>
<dbReference type="PANTHER" id="PTHR40547">
    <property type="entry name" value="SLL0298 PROTEIN"/>
    <property type="match status" value="1"/>
</dbReference>
<accession>A0ABQ3AXI1</accession>
<dbReference type="PANTHER" id="PTHR40547:SF1">
    <property type="entry name" value="SLL0298 PROTEIN"/>
    <property type="match status" value="1"/>
</dbReference>
<dbReference type="Proteomes" id="UP000619761">
    <property type="component" value="Unassembled WGS sequence"/>
</dbReference>
<evidence type="ECO:0000313" key="3">
    <source>
        <dbReference type="EMBL" id="GGY70942.1"/>
    </source>
</evidence>
<evidence type="ECO:0000259" key="2">
    <source>
        <dbReference type="Pfam" id="PF09835"/>
    </source>
</evidence>
<keyword evidence="4" id="KW-1185">Reference proteome</keyword>
<comment type="caution">
    <text evidence="3">The sequence shown here is derived from an EMBL/GenBank/DDBJ whole genome shotgun (WGS) entry which is preliminary data.</text>
</comment>
<dbReference type="RefSeq" id="WP_189417091.1">
    <property type="nucleotide sequence ID" value="NZ_BMYZ01000001.1"/>
</dbReference>
<feature type="domain" description="DUF2062" evidence="2">
    <location>
        <begin position="22"/>
        <end position="163"/>
    </location>
</feature>
<feature type="transmembrane region" description="Helical" evidence="1">
    <location>
        <begin position="45"/>
        <end position="70"/>
    </location>
</feature>
<organism evidence="3 4">
    <name type="scientific">Cellvibrio zantedeschiae</name>
    <dbReference type="NCBI Taxonomy" id="1237077"/>
    <lineage>
        <taxon>Bacteria</taxon>
        <taxon>Pseudomonadati</taxon>
        <taxon>Pseudomonadota</taxon>
        <taxon>Gammaproteobacteria</taxon>
        <taxon>Cellvibrionales</taxon>
        <taxon>Cellvibrionaceae</taxon>
        <taxon>Cellvibrio</taxon>
    </lineage>
</organism>
<dbReference type="EMBL" id="BMYZ01000001">
    <property type="protein sequence ID" value="GGY70942.1"/>
    <property type="molecule type" value="Genomic_DNA"/>
</dbReference>
<evidence type="ECO:0000256" key="1">
    <source>
        <dbReference type="SAM" id="Phobius"/>
    </source>
</evidence>
<protein>
    <recommendedName>
        <fullName evidence="2">DUF2062 domain-containing protein</fullName>
    </recommendedName>
</protein>
<gene>
    <name evidence="3" type="ORF">GCM10011613_14360</name>
</gene>
<feature type="transmembrane region" description="Helical" evidence="1">
    <location>
        <begin position="76"/>
        <end position="99"/>
    </location>
</feature>
<reference evidence="4" key="1">
    <citation type="journal article" date="2019" name="Int. J. Syst. Evol. Microbiol.">
        <title>The Global Catalogue of Microorganisms (GCM) 10K type strain sequencing project: providing services to taxonomists for standard genome sequencing and annotation.</title>
        <authorList>
            <consortium name="The Broad Institute Genomics Platform"/>
            <consortium name="The Broad Institute Genome Sequencing Center for Infectious Disease"/>
            <person name="Wu L."/>
            <person name="Ma J."/>
        </authorList>
    </citation>
    <scope>NUCLEOTIDE SEQUENCE [LARGE SCALE GENOMIC DNA]</scope>
    <source>
        <strain evidence="4">KCTC 32239</strain>
    </source>
</reference>
<evidence type="ECO:0000313" key="4">
    <source>
        <dbReference type="Proteomes" id="UP000619761"/>
    </source>
</evidence>
<keyword evidence="1" id="KW-0812">Transmembrane</keyword>